<dbReference type="Pfam" id="PF01546">
    <property type="entry name" value="Peptidase_M20"/>
    <property type="match status" value="1"/>
</dbReference>
<feature type="binding site" evidence="2">
    <location>
        <position position="138"/>
    </location>
    <ligand>
        <name>Mn(2+)</name>
        <dbReference type="ChEBI" id="CHEBI:29035"/>
        <label>2</label>
    </ligand>
</feature>
<dbReference type="STRING" id="36842.SAMN02194393_00807"/>
<dbReference type="GO" id="GO:0019877">
    <property type="term" value="P:diaminopimelate biosynthetic process"/>
    <property type="evidence" value="ECO:0007669"/>
    <property type="project" value="TreeGrafter"/>
</dbReference>
<feature type="binding site" evidence="2">
    <location>
        <position position="164"/>
    </location>
    <ligand>
        <name>Mn(2+)</name>
        <dbReference type="ChEBI" id="CHEBI:29035"/>
        <label>2</label>
    </ligand>
</feature>
<dbReference type="PIRSF" id="PIRSF005962">
    <property type="entry name" value="Pept_M20D_amidohydro"/>
    <property type="match status" value="1"/>
</dbReference>
<dbReference type="NCBIfam" id="TIGR01891">
    <property type="entry name" value="amidohydrolases"/>
    <property type="match status" value="1"/>
</dbReference>
<evidence type="ECO:0000313" key="5">
    <source>
        <dbReference type="Proteomes" id="UP000190285"/>
    </source>
</evidence>
<dbReference type="GO" id="GO:0046872">
    <property type="term" value="F:metal ion binding"/>
    <property type="evidence" value="ECO:0007669"/>
    <property type="project" value="UniProtKB-KW"/>
</dbReference>
<dbReference type="GO" id="GO:0050118">
    <property type="term" value="F:N-acetyldiaminopimelate deacetylase activity"/>
    <property type="evidence" value="ECO:0007669"/>
    <property type="project" value="TreeGrafter"/>
</dbReference>
<dbReference type="Gene3D" id="3.30.70.360">
    <property type="match status" value="1"/>
</dbReference>
<dbReference type="InterPro" id="IPR002933">
    <property type="entry name" value="Peptidase_M20"/>
</dbReference>
<evidence type="ECO:0000259" key="3">
    <source>
        <dbReference type="Pfam" id="PF07687"/>
    </source>
</evidence>
<dbReference type="RefSeq" id="WP_079489500.1">
    <property type="nucleotide sequence ID" value="NZ_FUZT01000001.1"/>
</dbReference>
<keyword evidence="2" id="KW-0479">Metal-binding</keyword>
<dbReference type="EMBL" id="FUZT01000001">
    <property type="protein sequence ID" value="SKC43384.1"/>
    <property type="molecule type" value="Genomic_DNA"/>
</dbReference>
<dbReference type="InterPro" id="IPR017439">
    <property type="entry name" value="Amidohydrolase"/>
</dbReference>
<dbReference type="CDD" id="cd05670">
    <property type="entry name" value="M20_Acy1_YkuR-like"/>
    <property type="match status" value="1"/>
</dbReference>
<sequence length="389" mass="43655">MIKINKDLKSLRDEIIKIRRDLHKIPELGFEEFKTNKYINNFLKGLDVDICGKAAGTGIVAYFKGKEGNKTIAFRADIDALPILEKTDVPYASLHQGKMHACGHDGHTAILLGLAKYLSINKANIRDNILLIFQPAEEGPGGAEVIIKEEILKRYNVDSIYGLHLYPDIEEGKIGLKAGPMMAQTGEFDIFVKGKSGHGAMPHLAKDSVVIASQLVGSLQQIVSRSLDPIEPAVITIGRMECGERRNVIAGEGVMEGTMRAFNESVYKKMKRKMTIMAKSLAMSHDCEIDIVFRDMYPYVNNDRKLTEGVIEAIGKDNIEVIKPQMLAEDFSYYQREIPGLFFFLGVRNEEKDFVYSLHNSKFDFNEEVLLTGIQAYVNILIHNKIIIN</sequence>
<dbReference type="SUPFAM" id="SSF53187">
    <property type="entry name" value="Zn-dependent exopeptidases"/>
    <property type="match status" value="1"/>
</dbReference>
<comment type="cofactor">
    <cofactor evidence="2">
        <name>Mn(2+)</name>
        <dbReference type="ChEBI" id="CHEBI:29035"/>
    </cofactor>
    <text evidence="2">The Mn(2+) ion enhances activity.</text>
</comment>
<organism evidence="4 5">
    <name type="scientific">Maledivibacter halophilus</name>
    <dbReference type="NCBI Taxonomy" id="36842"/>
    <lineage>
        <taxon>Bacteria</taxon>
        <taxon>Bacillati</taxon>
        <taxon>Bacillota</taxon>
        <taxon>Clostridia</taxon>
        <taxon>Peptostreptococcales</taxon>
        <taxon>Caminicellaceae</taxon>
        <taxon>Maledivibacter</taxon>
    </lineage>
</organism>
<dbReference type="Gene3D" id="3.40.630.10">
    <property type="entry name" value="Zn peptidases"/>
    <property type="match status" value="1"/>
</dbReference>
<dbReference type="Proteomes" id="UP000190285">
    <property type="component" value="Unassembled WGS sequence"/>
</dbReference>
<feature type="binding site" evidence="2">
    <location>
        <position position="104"/>
    </location>
    <ligand>
        <name>Mn(2+)</name>
        <dbReference type="ChEBI" id="CHEBI:29035"/>
        <label>2</label>
    </ligand>
</feature>
<dbReference type="AlphaFoldDB" id="A0A1T5IW88"/>
<evidence type="ECO:0000256" key="1">
    <source>
        <dbReference type="ARBA" id="ARBA00022801"/>
    </source>
</evidence>
<proteinExistence type="predicted"/>
<dbReference type="Pfam" id="PF07687">
    <property type="entry name" value="M20_dimer"/>
    <property type="match status" value="1"/>
</dbReference>
<keyword evidence="2" id="KW-0464">Manganese</keyword>
<feature type="binding site" evidence="2">
    <location>
        <position position="359"/>
    </location>
    <ligand>
        <name>Mn(2+)</name>
        <dbReference type="ChEBI" id="CHEBI:29035"/>
        <label>2</label>
    </ligand>
</feature>
<keyword evidence="5" id="KW-1185">Reference proteome</keyword>
<dbReference type="FunFam" id="3.30.70.360:FF:000001">
    <property type="entry name" value="N-acetyldiaminopimelate deacetylase"/>
    <property type="match status" value="1"/>
</dbReference>
<dbReference type="OrthoDB" id="9776731at2"/>
<dbReference type="InterPro" id="IPR011650">
    <property type="entry name" value="Peptidase_M20_dimer"/>
</dbReference>
<dbReference type="SUPFAM" id="SSF55031">
    <property type="entry name" value="Bacterial exopeptidase dimerisation domain"/>
    <property type="match status" value="1"/>
</dbReference>
<gene>
    <name evidence="4" type="ORF">SAMN02194393_00807</name>
</gene>
<reference evidence="4 5" key="1">
    <citation type="submission" date="2017-02" db="EMBL/GenBank/DDBJ databases">
        <authorList>
            <person name="Peterson S.W."/>
        </authorList>
    </citation>
    <scope>NUCLEOTIDE SEQUENCE [LARGE SCALE GENOMIC DNA]</scope>
    <source>
        <strain evidence="4 5">M1</strain>
    </source>
</reference>
<dbReference type="PANTHER" id="PTHR11014">
    <property type="entry name" value="PEPTIDASE M20 FAMILY MEMBER"/>
    <property type="match status" value="1"/>
</dbReference>
<name>A0A1T5IW88_9FIRM</name>
<protein>
    <submittedName>
        <fullName evidence="4">N-acetyldiaminopimelate deacetylase</fullName>
    </submittedName>
</protein>
<feature type="domain" description="Peptidase M20 dimerisation" evidence="3">
    <location>
        <begin position="187"/>
        <end position="274"/>
    </location>
</feature>
<dbReference type="PANTHER" id="PTHR11014:SF98">
    <property type="entry name" value="N-ACETYLDIAMINOPIMELATE DEACETYLASE"/>
    <property type="match status" value="1"/>
</dbReference>
<dbReference type="InterPro" id="IPR036264">
    <property type="entry name" value="Bact_exopeptidase_dim_dom"/>
</dbReference>
<keyword evidence="1" id="KW-0378">Hydrolase</keyword>
<accession>A0A1T5IW88</accession>
<evidence type="ECO:0000256" key="2">
    <source>
        <dbReference type="PIRSR" id="PIRSR005962-1"/>
    </source>
</evidence>
<evidence type="ECO:0000313" key="4">
    <source>
        <dbReference type="EMBL" id="SKC43384.1"/>
    </source>
</evidence>
<feature type="binding site" evidence="2">
    <location>
        <position position="102"/>
    </location>
    <ligand>
        <name>Mn(2+)</name>
        <dbReference type="ChEBI" id="CHEBI:29035"/>
        <label>2</label>
    </ligand>
</feature>